<evidence type="ECO:0000256" key="1">
    <source>
        <dbReference type="SAM" id="MobiDB-lite"/>
    </source>
</evidence>
<accession>A0A409YDW7</accession>
<dbReference type="STRING" id="181874.A0A409YDW7"/>
<evidence type="ECO:0000313" key="3">
    <source>
        <dbReference type="Proteomes" id="UP000284842"/>
    </source>
</evidence>
<name>A0A409YDW7_9AGAR</name>
<protein>
    <recommendedName>
        <fullName evidence="4">Metallo-beta-lactamase domain-containing protein</fullName>
    </recommendedName>
</protein>
<gene>
    <name evidence="2" type="ORF">CVT24_006046</name>
</gene>
<dbReference type="SUPFAM" id="SSF56281">
    <property type="entry name" value="Metallo-hydrolase/oxidoreductase"/>
    <property type="match status" value="1"/>
</dbReference>
<sequence length="355" mass="38881">MGTIAFLRSILYPPLSPNSRYAASSDPLVELYGPAGLRLFVRQNLKLTATRTAHKYVVHELLTISDSMTPCLPTPDGAYPSALATQPDIMHPSECVGRDIRASENGLWIGITEAMGCAKAKVVVDAGPILHRDPCIGYTFTEQASPFRKLVILGDTYDPSAMQPLCSNPPPALLIHEATDSHIAPEADIVGKLSKRTKEEVREKALERGHSVPEMAGAFAKKVEAGMLVMNHIGSRFPAPRHARDHWRNSIMGDIERKATEAWGVPGKRARAAWDFMQVEVPVPRVPIPVNAFEVIQTDLDMDFEVDEEVEVVSQRDESEEGEFEGDEDEGMVDVGDAPSIARVPNFPIPGRGGR</sequence>
<dbReference type="GO" id="GO:0042781">
    <property type="term" value="F:3'-tRNA processing endoribonuclease activity"/>
    <property type="evidence" value="ECO:0007669"/>
    <property type="project" value="TreeGrafter"/>
</dbReference>
<dbReference type="AlphaFoldDB" id="A0A409YDW7"/>
<evidence type="ECO:0008006" key="4">
    <source>
        <dbReference type="Google" id="ProtNLM"/>
    </source>
</evidence>
<dbReference type="Proteomes" id="UP000284842">
    <property type="component" value="Unassembled WGS sequence"/>
</dbReference>
<dbReference type="InterPro" id="IPR036866">
    <property type="entry name" value="RibonucZ/Hydroxyglut_hydro"/>
</dbReference>
<evidence type="ECO:0000313" key="2">
    <source>
        <dbReference type="EMBL" id="PPR01219.1"/>
    </source>
</evidence>
<feature type="region of interest" description="Disordered" evidence="1">
    <location>
        <begin position="312"/>
        <end position="355"/>
    </location>
</feature>
<dbReference type="PANTHER" id="PTHR46018">
    <property type="entry name" value="ZINC PHOSPHODIESTERASE ELAC PROTEIN 1"/>
    <property type="match status" value="1"/>
</dbReference>
<dbReference type="Gene3D" id="3.60.15.10">
    <property type="entry name" value="Ribonuclease Z/Hydroxyacylglutathione hydrolase-like"/>
    <property type="match status" value="1"/>
</dbReference>
<dbReference type="OrthoDB" id="527344at2759"/>
<organism evidence="2 3">
    <name type="scientific">Panaeolus cyanescens</name>
    <dbReference type="NCBI Taxonomy" id="181874"/>
    <lineage>
        <taxon>Eukaryota</taxon>
        <taxon>Fungi</taxon>
        <taxon>Dikarya</taxon>
        <taxon>Basidiomycota</taxon>
        <taxon>Agaricomycotina</taxon>
        <taxon>Agaricomycetes</taxon>
        <taxon>Agaricomycetidae</taxon>
        <taxon>Agaricales</taxon>
        <taxon>Agaricineae</taxon>
        <taxon>Galeropsidaceae</taxon>
        <taxon>Panaeolus</taxon>
    </lineage>
</organism>
<feature type="compositionally biased region" description="Acidic residues" evidence="1">
    <location>
        <begin position="318"/>
        <end position="332"/>
    </location>
</feature>
<dbReference type="GO" id="GO:0005634">
    <property type="term" value="C:nucleus"/>
    <property type="evidence" value="ECO:0007669"/>
    <property type="project" value="TreeGrafter"/>
</dbReference>
<feature type="non-terminal residue" evidence="2">
    <location>
        <position position="355"/>
    </location>
</feature>
<reference evidence="2 3" key="1">
    <citation type="journal article" date="2018" name="Evol. Lett.">
        <title>Horizontal gene cluster transfer increased hallucinogenic mushroom diversity.</title>
        <authorList>
            <person name="Reynolds H.T."/>
            <person name="Vijayakumar V."/>
            <person name="Gluck-Thaler E."/>
            <person name="Korotkin H.B."/>
            <person name="Matheny P.B."/>
            <person name="Slot J.C."/>
        </authorList>
    </citation>
    <scope>NUCLEOTIDE SEQUENCE [LARGE SCALE GENOMIC DNA]</scope>
    <source>
        <strain evidence="2 3">2629</strain>
    </source>
</reference>
<comment type="caution">
    <text evidence="2">The sequence shown here is derived from an EMBL/GenBank/DDBJ whole genome shotgun (WGS) entry which is preliminary data.</text>
</comment>
<keyword evidence="3" id="KW-1185">Reference proteome</keyword>
<dbReference type="InParanoid" id="A0A409YDW7"/>
<proteinExistence type="predicted"/>
<dbReference type="EMBL" id="NHTK01001264">
    <property type="protein sequence ID" value="PPR01219.1"/>
    <property type="molecule type" value="Genomic_DNA"/>
</dbReference>
<dbReference type="PANTHER" id="PTHR46018:SF2">
    <property type="entry name" value="ZINC PHOSPHODIESTERASE ELAC PROTEIN 1"/>
    <property type="match status" value="1"/>
</dbReference>